<comment type="caution">
    <text evidence="9">The sequence shown here is derived from an EMBL/GenBank/DDBJ whole genome shotgun (WGS) entry which is preliminary data.</text>
</comment>
<evidence type="ECO:0000256" key="7">
    <source>
        <dbReference type="HAMAP-Rule" id="MF_01405"/>
    </source>
</evidence>
<keyword evidence="4 7" id="KW-0378">Hydrolase</keyword>
<dbReference type="HAMAP" id="MF_01405">
    <property type="entry name" value="Non_canon_purine_NTPase"/>
    <property type="match status" value="1"/>
</dbReference>
<evidence type="ECO:0000256" key="8">
    <source>
        <dbReference type="RuleBase" id="RU003781"/>
    </source>
</evidence>
<dbReference type="EC" id="3.6.1.66" evidence="7"/>
<dbReference type="PANTHER" id="PTHR11067:SF9">
    <property type="entry name" value="INOSINE TRIPHOSPHATE PYROPHOSPHATASE"/>
    <property type="match status" value="1"/>
</dbReference>
<comment type="cofactor">
    <cofactor evidence="7">
        <name>Mg(2+)</name>
        <dbReference type="ChEBI" id="CHEBI:18420"/>
    </cofactor>
    <text evidence="7">Binds 1 Mg(2+) ion per subunit.</text>
</comment>
<dbReference type="PANTHER" id="PTHR11067">
    <property type="entry name" value="INOSINE TRIPHOSPHATE PYROPHOSPHATASE/HAM1 PROTEIN"/>
    <property type="match status" value="1"/>
</dbReference>
<feature type="binding site" evidence="7">
    <location>
        <position position="38"/>
    </location>
    <ligand>
        <name>Mg(2+)</name>
        <dbReference type="ChEBI" id="CHEBI:18420"/>
    </ligand>
</feature>
<organism evidence="9 10">
    <name type="scientific">Cyanobacterium stanieri LEGE 03274</name>
    <dbReference type="NCBI Taxonomy" id="1828756"/>
    <lineage>
        <taxon>Bacteria</taxon>
        <taxon>Bacillati</taxon>
        <taxon>Cyanobacteriota</taxon>
        <taxon>Cyanophyceae</taxon>
        <taxon>Oscillatoriophycideae</taxon>
        <taxon>Chroococcales</taxon>
        <taxon>Geminocystaceae</taxon>
        <taxon>Cyanobacterium</taxon>
    </lineage>
</organism>
<sequence length="193" mass="20893">MKKLVLATSNPGKLKEFEGYLRGLDVELVLKPKDLEVEETGSTFMENAMLKASQVALAMGEWAIADDSGLMIDALNGAPGLFSARYASSPDACIDRVLKELEGETNRQAQFVCAVAIASGDGKIRLQNEGICRGEILTQRQGQGGFGYDPIFYIPEIGQTFAEIAPKTKDKISHRGIALEGLLPLLKNLFSLS</sequence>
<accession>A0ABR9V0M2</accession>
<evidence type="ECO:0000256" key="3">
    <source>
        <dbReference type="ARBA" id="ARBA00022741"/>
    </source>
</evidence>
<evidence type="ECO:0000256" key="2">
    <source>
        <dbReference type="ARBA" id="ARBA00022723"/>
    </source>
</evidence>
<comment type="catalytic activity">
    <reaction evidence="7">
        <text>XTP + H2O = XMP + diphosphate + H(+)</text>
        <dbReference type="Rhea" id="RHEA:28610"/>
        <dbReference type="ChEBI" id="CHEBI:15377"/>
        <dbReference type="ChEBI" id="CHEBI:15378"/>
        <dbReference type="ChEBI" id="CHEBI:33019"/>
        <dbReference type="ChEBI" id="CHEBI:57464"/>
        <dbReference type="ChEBI" id="CHEBI:61314"/>
        <dbReference type="EC" id="3.6.1.66"/>
    </reaction>
</comment>
<dbReference type="InterPro" id="IPR002637">
    <property type="entry name" value="RdgB/HAM1"/>
</dbReference>
<evidence type="ECO:0000256" key="1">
    <source>
        <dbReference type="ARBA" id="ARBA00008023"/>
    </source>
</evidence>
<dbReference type="Gene3D" id="3.90.950.10">
    <property type="match status" value="1"/>
</dbReference>
<evidence type="ECO:0000256" key="6">
    <source>
        <dbReference type="ARBA" id="ARBA00023080"/>
    </source>
</evidence>
<feature type="binding site" evidence="7">
    <location>
        <begin position="8"/>
        <end position="13"/>
    </location>
    <ligand>
        <name>substrate</name>
    </ligand>
</feature>
<comment type="subunit">
    <text evidence="7">Homodimer.</text>
</comment>
<comment type="similarity">
    <text evidence="1 7 8">Belongs to the HAM1 NTPase family.</text>
</comment>
<comment type="catalytic activity">
    <reaction evidence="7">
        <text>ITP + H2O = IMP + diphosphate + H(+)</text>
        <dbReference type="Rhea" id="RHEA:29399"/>
        <dbReference type="ChEBI" id="CHEBI:15377"/>
        <dbReference type="ChEBI" id="CHEBI:15378"/>
        <dbReference type="ChEBI" id="CHEBI:33019"/>
        <dbReference type="ChEBI" id="CHEBI:58053"/>
        <dbReference type="ChEBI" id="CHEBI:61402"/>
        <dbReference type="EC" id="3.6.1.66"/>
    </reaction>
</comment>
<evidence type="ECO:0000256" key="5">
    <source>
        <dbReference type="ARBA" id="ARBA00022842"/>
    </source>
</evidence>
<keyword evidence="5 7" id="KW-0460">Magnesium</keyword>
<dbReference type="SUPFAM" id="SSF52972">
    <property type="entry name" value="ITPase-like"/>
    <property type="match status" value="1"/>
</dbReference>
<dbReference type="Proteomes" id="UP000654604">
    <property type="component" value="Unassembled WGS sequence"/>
</dbReference>
<evidence type="ECO:0000256" key="4">
    <source>
        <dbReference type="ARBA" id="ARBA00022801"/>
    </source>
</evidence>
<keyword evidence="6 7" id="KW-0546">Nucleotide metabolism</keyword>
<protein>
    <recommendedName>
        <fullName evidence="7">dITP/XTP pyrophosphatase</fullName>
        <ecNumber evidence="7">3.6.1.66</ecNumber>
    </recommendedName>
    <alternativeName>
        <fullName evidence="7">Non-canonical purine NTP pyrophosphatase</fullName>
    </alternativeName>
    <alternativeName>
        <fullName evidence="7">Non-standard purine NTP pyrophosphatase</fullName>
    </alternativeName>
    <alternativeName>
        <fullName evidence="7">Nucleoside-triphosphate diphosphatase</fullName>
    </alternativeName>
    <alternativeName>
        <fullName evidence="7">Nucleoside-triphosphate pyrophosphatase</fullName>
        <shortName evidence="7">NTPase</shortName>
    </alternativeName>
</protein>
<dbReference type="InterPro" id="IPR029001">
    <property type="entry name" value="ITPase-like_fam"/>
</dbReference>
<comment type="catalytic activity">
    <reaction evidence="7">
        <text>dITP + H2O = dIMP + diphosphate + H(+)</text>
        <dbReference type="Rhea" id="RHEA:28342"/>
        <dbReference type="ChEBI" id="CHEBI:15377"/>
        <dbReference type="ChEBI" id="CHEBI:15378"/>
        <dbReference type="ChEBI" id="CHEBI:33019"/>
        <dbReference type="ChEBI" id="CHEBI:61194"/>
        <dbReference type="ChEBI" id="CHEBI:61382"/>
        <dbReference type="EC" id="3.6.1.66"/>
    </reaction>
</comment>
<name>A0ABR9V0M2_9CHRO</name>
<dbReference type="EMBL" id="JADEWC010000001">
    <property type="protein sequence ID" value="MBE9221124.1"/>
    <property type="molecule type" value="Genomic_DNA"/>
</dbReference>
<reference evidence="9 10" key="1">
    <citation type="submission" date="2020-10" db="EMBL/GenBank/DDBJ databases">
        <authorList>
            <person name="Castelo-Branco R."/>
            <person name="Eusebio N."/>
            <person name="Adriana R."/>
            <person name="Vieira A."/>
            <person name="Brugerolle De Fraissinette N."/>
            <person name="Rezende De Castro R."/>
            <person name="Schneider M.P."/>
            <person name="Vasconcelos V."/>
            <person name="Leao P.N."/>
        </authorList>
    </citation>
    <scope>NUCLEOTIDE SEQUENCE [LARGE SCALE GENOMIC DNA]</scope>
    <source>
        <strain evidence="9 10">LEGE 03274</strain>
    </source>
</reference>
<dbReference type="NCBIfam" id="TIGR00042">
    <property type="entry name" value="RdgB/HAM1 family non-canonical purine NTP pyrophosphatase"/>
    <property type="match status" value="1"/>
</dbReference>
<feature type="binding site" evidence="7">
    <location>
        <position position="68"/>
    </location>
    <ligand>
        <name>substrate</name>
    </ligand>
</feature>
<dbReference type="Pfam" id="PF01725">
    <property type="entry name" value="Ham1p_like"/>
    <property type="match status" value="1"/>
</dbReference>
<dbReference type="RefSeq" id="WP_193799325.1">
    <property type="nucleotide sequence ID" value="NZ_JADEWC010000001.1"/>
</dbReference>
<keyword evidence="3 7" id="KW-0547">Nucleotide-binding</keyword>
<comment type="function">
    <text evidence="7">Pyrophosphatase that catalyzes the hydrolysis of nucleoside triphosphates to their monophosphate derivatives, with a high preference for the non-canonical purine nucleotides XTP (xanthosine triphosphate), dITP (deoxyinosine triphosphate) and ITP. Seems to function as a house-cleaning enzyme that removes non-canonical purine nucleotides from the nucleotide pool, thus preventing their incorporation into DNA/RNA and avoiding chromosomal lesions.</text>
</comment>
<evidence type="ECO:0000313" key="10">
    <source>
        <dbReference type="Proteomes" id="UP000654604"/>
    </source>
</evidence>
<keyword evidence="2 7" id="KW-0479">Metal-binding</keyword>
<feature type="binding site" evidence="7">
    <location>
        <begin position="174"/>
        <end position="175"/>
    </location>
    <ligand>
        <name>substrate</name>
    </ligand>
</feature>
<keyword evidence="10" id="KW-1185">Reference proteome</keyword>
<feature type="binding site" evidence="7">
    <location>
        <begin position="146"/>
        <end position="149"/>
    </location>
    <ligand>
        <name>substrate</name>
    </ligand>
</feature>
<dbReference type="CDD" id="cd00515">
    <property type="entry name" value="HAM1"/>
    <property type="match status" value="1"/>
</dbReference>
<evidence type="ECO:0000313" key="9">
    <source>
        <dbReference type="EMBL" id="MBE9221124.1"/>
    </source>
</evidence>
<feature type="binding site" evidence="7">
    <location>
        <position position="169"/>
    </location>
    <ligand>
        <name>substrate</name>
    </ligand>
</feature>
<dbReference type="InterPro" id="IPR020922">
    <property type="entry name" value="dITP/XTP_pyrophosphatase"/>
</dbReference>
<gene>
    <name evidence="9" type="primary">rdgB</name>
    <name evidence="9" type="ORF">IQ215_00280</name>
</gene>
<proteinExistence type="inferred from homology"/>
<feature type="binding site" evidence="7">
    <location>
        <position position="67"/>
    </location>
    <ligand>
        <name>Mg(2+)</name>
        <dbReference type="ChEBI" id="CHEBI:18420"/>
    </ligand>
</feature>
<feature type="active site" description="Proton acceptor" evidence="7">
    <location>
        <position position="67"/>
    </location>
</feature>